<name>A0A286NVJ4_9BACT</name>
<dbReference type="GO" id="GO:0004674">
    <property type="term" value="F:protein serine/threonine kinase activity"/>
    <property type="evidence" value="ECO:0007669"/>
    <property type="project" value="UniProtKB-EC"/>
</dbReference>
<accession>A0A286NVJ4</accession>
<dbReference type="PRINTS" id="PR01874">
    <property type="entry name" value="DNAREPAIRADA"/>
</dbReference>
<dbReference type="InterPro" id="IPR010624">
    <property type="entry name" value="KaiC_dom"/>
</dbReference>
<dbReference type="PIRSF" id="PIRSF039117">
    <property type="entry name" value="KaiC"/>
    <property type="match status" value="1"/>
</dbReference>
<evidence type="ECO:0000313" key="10">
    <source>
        <dbReference type="Proteomes" id="UP000217343"/>
    </source>
</evidence>
<dbReference type="Gene3D" id="3.40.50.300">
    <property type="entry name" value="P-loop containing nucleotide triphosphate hydrolases"/>
    <property type="match status" value="2"/>
</dbReference>
<evidence type="ECO:0000256" key="5">
    <source>
        <dbReference type="ARBA" id="ARBA00022777"/>
    </source>
</evidence>
<dbReference type="InterPro" id="IPR014774">
    <property type="entry name" value="KaiC-like_dom"/>
</dbReference>
<protein>
    <recommendedName>
        <fullName evidence="1">non-specific serine/threonine protein kinase</fullName>
        <ecNumber evidence="1">2.7.11.1</ecNumber>
    </recommendedName>
</protein>
<dbReference type="GO" id="GO:0005524">
    <property type="term" value="F:ATP binding"/>
    <property type="evidence" value="ECO:0007669"/>
    <property type="project" value="InterPro"/>
</dbReference>
<dbReference type="SUPFAM" id="SSF52540">
    <property type="entry name" value="P-loop containing nucleoside triphosphate hydrolases"/>
    <property type="match status" value="2"/>
</dbReference>
<gene>
    <name evidence="9" type="ORF">MYMAC_006847</name>
</gene>
<feature type="domain" description="KaiC" evidence="8">
    <location>
        <begin position="248"/>
        <end position="481"/>
    </location>
</feature>
<sequence length="514" mass="55481">MTDTSERPDEPDARVPSGVPGLDALLRGGFLRGGTYIITGAPGTGKTILGNQFCFATVAQGGRAIYLTVLGESHARMMLHLRSMRFFHKEEVGRALNYESGSAALKAEGLAGLSRLIFRAVREHGATALVVDGLVAMEERSEDPLSFREFLHGLCVHNALAGCTTLLLTGQRGDPTDPRYALVDGVIALAQERVGVKSVRVAEVTKFRGGPQVPGRHGAQITDDGVSIHPRIEAIHTRLPARAPALDERLTFGIRALDEMLNGGLVRDSSTLVAGPPGSGKTLLGLHFLAEGARRDERGLYLGFVETPDRLIHKAERLGLALGTHVNAGRVHLVSRVAAETMPDALAEELFGLVKRHGIQRLVLDGLESFCQELTDPERTPRFLAALMHELLNLGVTPLATQQTRALAAPEADARLGMEALVDNVLVLRLVALRSRHYHMLCVLKARESDHDAAQRLFSLTPRGIEVAADSESAEALFTGQPKARPASTRKPERKAGKKPARRGKPSRRGGRGE</sequence>
<keyword evidence="3" id="KW-0808">Transferase</keyword>
<dbReference type="PANTHER" id="PTHR42926">
    <property type="match status" value="1"/>
</dbReference>
<keyword evidence="6" id="KW-0378">Hydrolase</keyword>
<evidence type="ECO:0000259" key="8">
    <source>
        <dbReference type="PROSITE" id="PS51146"/>
    </source>
</evidence>
<dbReference type="EMBL" id="CP022203">
    <property type="protein sequence ID" value="ATB51189.1"/>
    <property type="molecule type" value="Genomic_DNA"/>
</dbReference>
<feature type="compositionally biased region" description="Basic residues" evidence="7">
    <location>
        <begin position="496"/>
        <end position="514"/>
    </location>
</feature>
<organism evidence="9 10">
    <name type="scientific">Corallococcus macrosporus DSM 14697</name>
    <dbReference type="NCBI Taxonomy" id="1189310"/>
    <lineage>
        <taxon>Bacteria</taxon>
        <taxon>Pseudomonadati</taxon>
        <taxon>Myxococcota</taxon>
        <taxon>Myxococcia</taxon>
        <taxon>Myxococcales</taxon>
        <taxon>Cystobacterineae</taxon>
        <taxon>Myxococcaceae</taxon>
        <taxon>Corallococcus</taxon>
    </lineage>
</organism>
<dbReference type="InterPro" id="IPR030665">
    <property type="entry name" value="KaiC"/>
</dbReference>
<evidence type="ECO:0000256" key="6">
    <source>
        <dbReference type="ARBA" id="ARBA00022801"/>
    </source>
</evidence>
<keyword evidence="10" id="KW-1185">Reference proteome</keyword>
<dbReference type="GO" id="GO:0016787">
    <property type="term" value="F:hydrolase activity"/>
    <property type="evidence" value="ECO:0007669"/>
    <property type="project" value="UniProtKB-KW"/>
</dbReference>
<dbReference type="EC" id="2.7.11.1" evidence="1"/>
<dbReference type="Pfam" id="PF06745">
    <property type="entry name" value="ATPase"/>
    <property type="match status" value="2"/>
</dbReference>
<dbReference type="PROSITE" id="PS51146">
    <property type="entry name" value="KAIC"/>
    <property type="match status" value="2"/>
</dbReference>
<keyword evidence="4" id="KW-0677">Repeat</keyword>
<dbReference type="AlphaFoldDB" id="A0A286NVJ4"/>
<dbReference type="InterPro" id="IPR051347">
    <property type="entry name" value="Circadian_clock_KaiC-rel"/>
</dbReference>
<feature type="region of interest" description="Disordered" evidence="7">
    <location>
        <begin position="471"/>
        <end position="514"/>
    </location>
</feature>
<dbReference type="OrthoDB" id="9783783at2"/>
<evidence type="ECO:0000256" key="3">
    <source>
        <dbReference type="ARBA" id="ARBA00022679"/>
    </source>
</evidence>
<dbReference type="Proteomes" id="UP000217343">
    <property type="component" value="Chromosome"/>
</dbReference>
<evidence type="ECO:0000313" key="9">
    <source>
        <dbReference type="EMBL" id="ATB51189.1"/>
    </source>
</evidence>
<dbReference type="KEGG" id="mmas:MYMAC_006847"/>
<proteinExistence type="predicted"/>
<evidence type="ECO:0000256" key="4">
    <source>
        <dbReference type="ARBA" id="ARBA00022737"/>
    </source>
</evidence>
<feature type="domain" description="KaiC" evidence="8">
    <location>
        <begin position="13"/>
        <end position="242"/>
    </location>
</feature>
<evidence type="ECO:0000256" key="7">
    <source>
        <dbReference type="SAM" id="MobiDB-lite"/>
    </source>
</evidence>
<dbReference type="RefSeq" id="WP_095961162.1">
    <property type="nucleotide sequence ID" value="NZ_CP022203.1"/>
</dbReference>
<evidence type="ECO:0000256" key="2">
    <source>
        <dbReference type="ARBA" id="ARBA00022553"/>
    </source>
</evidence>
<keyword evidence="5" id="KW-0418">Kinase</keyword>
<dbReference type="PANTHER" id="PTHR42926:SF1">
    <property type="entry name" value="CIRCADIAN CLOCK OSCILLATOR PROTEIN KAIC 1"/>
    <property type="match status" value="1"/>
</dbReference>
<keyword evidence="2" id="KW-0597">Phosphoprotein</keyword>
<dbReference type="InterPro" id="IPR027417">
    <property type="entry name" value="P-loop_NTPase"/>
</dbReference>
<reference evidence="9 10" key="1">
    <citation type="submission" date="2017-06" db="EMBL/GenBank/DDBJ databases">
        <title>Sequencing and comparative analysis of myxobacterial genomes.</title>
        <authorList>
            <person name="Rupp O."/>
            <person name="Goesmann A."/>
            <person name="Sogaard-Andersen L."/>
        </authorList>
    </citation>
    <scope>NUCLEOTIDE SEQUENCE [LARGE SCALE GENOMIC DNA]</scope>
    <source>
        <strain evidence="9 10">DSM 14697</strain>
    </source>
</reference>
<evidence type="ECO:0000256" key="1">
    <source>
        <dbReference type="ARBA" id="ARBA00012513"/>
    </source>
</evidence>